<name>A0A0D0DQ70_9AGAM</name>
<keyword evidence="3" id="KW-1185">Reference proteome</keyword>
<accession>A0A0D0DQ70</accession>
<proteinExistence type="predicted"/>
<gene>
    <name evidence="2" type="ORF">PAXRUDRAFT_451946</name>
</gene>
<evidence type="ECO:0000313" key="3">
    <source>
        <dbReference type="Proteomes" id="UP000054538"/>
    </source>
</evidence>
<reference evidence="3" key="2">
    <citation type="submission" date="2015-01" db="EMBL/GenBank/DDBJ databases">
        <title>Evolutionary Origins and Diversification of the Mycorrhizal Mutualists.</title>
        <authorList>
            <consortium name="DOE Joint Genome Institute"/>
            <consortium name="Mycorrhizal Genomics Consortium"/>
            <person name="Kohler A."/>
            <person name="Kuo A."/>
            <person name="Nagy L.G."/>
            <person name="Floudas D."/>
            <person name="Copeland A."/>
            <person name="Barry K.W."/>
            <person name="Cichocki N."/>
            <person name="Veneault-Fourrey C."/>
            <person name="LaButti K."/>
            <person name="Lindquist E.A."/>
            <person name="Lipzen A."/>
            <person name="Lundell T."/>
            <person name="Morin E."/>
            <person name="Murat C."/>
            <person name="Riley R."/>
            <person name="Ohm R."/>
            <person name="Sun H."/>
            <person name="Tunlid A."/>
            <person name="Henrissat B."/>
            <person name="Grigoriev I.V."/>
            <person name="Hibbett D.S."/>
            <person name="Martin F."/>
        </authorList>
    </citation>
    <scope>NUCLEOTIDE SEQUENCE [LARGE SCALE GENOMIC DNA]</scope>
    <source>
        <strain evidence="3">Ve08.2h10</strain>
    </source>
</reference>
<organism evidence="2 3">
    <name type="scientific">Paxillus rubicundulus Ve08.2h10</name>
    <dbReference type="NCBI Taxonomy" id="930991"/>
    <lineage>
        <taxon>Eukaryota</taxon>
        <taxon>Fungi</taxon>
        <taxon>Dikarya</taxon>
        <taxon>Basidiomycota</taxon>
        <taxon>Agaricomycotina</taxon>
        <taxon>Agaricomycetes</taxon>
        <taxon>Agaricomycetidae</taxon>
        <taxon>Boletales</taxon>
        <taxon>Paxilineae</taxon>
        <taxon>Paxillaceae</taxon>
        <taxon>Paxillus</taxon>
    </lineage>
</organism>
<protein>
    <submittedName>
        <fullName evidence="2">Uncharacterized protein</fullName>
    </submittedName>
</protein>
<evidence type="ECO:0000313" key="2">
    <source>
        <dbReference type="EMBL" id="KIK94393.1"/>
    </source>
</evidence>
<dbReference type="InParanoid" id="A0A0D0DQ70"/>
<dbReference type="HOGENOM" id="CLU_1390652_0_0_1"/>
<dbReference type="EMBL" id="KN825111">
    <property type="protein sequence ID" value="KIK94393.1"/>
    <property type="molecule type" value="Genomic_DNA"/>
</dbReference>
<feature type="region of interest" description="Disordered" evidence="1">
    <location>
        <begin position="1"/>
        <end position="29"/>
    </location>
</feature>
<sequence>MTPPLTPSTSNDAEPPLQVDSLSNPTPHPLDQQLQELELIQCSLFPGELFTFILSPEDAATWTSLLESRSSVGGTRSDGVATEPPCQARFQIRVSGARIWFEVELPSYKRTQAQVRVSVMGENISRGVQERWQAIVREKMLELGNSECVALHTACHSFSSHNDTSYHNSVVGGVHRPDSPSMNYCPFISFRCSTRK</sequence>
<dbReference type="AlphaFoldDB" id="A0A0D0DQ70"/>
<evidence type="ECO:0000256" key="1">
    <source>
        <dbReference type="SAM" id="MobiDB-lite"/>
    </source>
</evidence>
<dbReference type="Proteomes" id="UP000054538">
    <property type="component" value="Unassembled WGS sequence"/>
</dbReference>
<reference evidence="2 3" key="1">
    <citation type="submission" date="2014-04" db="EMBL/GenBank/DDBJ databases">
        <authorList>
            <consortium name="DOE Joint Genome Institute"/>
            <person name="Kuo A."/>
            <person name="Kohler A."/>
            <person name="Jargeat P."/>
            <person name="Nagy L.G."/>
            <person name="Floudas D."/>
            <person name="Copeland A."/>
            <person name="Barry K.W."/>
            <person name="Cichocki N."/>
            <person name="Veneault-Fourrey C."/>
            <person name="LaButti K."/>
            <person name="Lindquist E.A."/>
            <person name="Lipzen A."/>
            <person name="Lundell T."/>
            <person name="Morin E."/>
            <person name="Murat C."/>
            <person name="Sun H."/>
            <person name="Tunlid A."/>
            <person name="Henrissat B."/>
            <person name="Grigoriev I.V."/>
            <person name="Hibbett D.S."/>
            <person name="Martin F."/>
            <person name="Nordberg H.P."/>
            <person name="Cantor M.N."/>
            <person name="Hua S.X."/>
        </authorList>
    </citation>
    <scope>NUCLEOTIDE SEQUENCE [LARGE SCALE GENOMIC DNA]</scope>
    <source>
        <strain evidence="2 3">Ve08.2h10</strain>
    </source>
</reference>